<keyword evidence="3" id="KW-1185">Reference proteome</keyword>
<comment type="caution">
    <text evidence="2">The sequence shown here is derived from an EMBL/GenBank/DDBJ whole genome shotgun (WGS) entry which is preliminary data.</text>
</comment>
<protein>
    <submittedName>
        <fullName evidence="2">Uncharacterized protein</fullName>
    </submittedName>
</protein>
<feature type="region of interest" description="Disordered" evidence="1">
    <location>
        <begin position="31"/>
        <end position="55"/>
    </location>
</feature>
<name>A0A9P9KRY8_FUSRE</name>
<dbReference type="RefSeq" id="XP_046055243.1">
    <property type="nucleotide sequence ID" value="XM_046191647.1"/>
</dbReference>
<dbReference type="GeneID" id="70221601"/>
<proteinExistence type="predicted"/>
<accession>A0A9P9KRY8</accession>
<evidence type="ECO:0000313" key="3">
    <source>
        <dbReference type="Proteomes" id="UP000720189"/>
    </source>
</evidence>
<dbReference type="AlphaFoldDB" id="A0A9P9KRY8"/>
<sequence>MMGMVAPCPLRRRPGEISRSVSVLVTGSLHPDSLRPVKRQPKRQGSREYRSVSGISTPFSTPSPFCKSLFAAFARLTRIR</sequence>
<organism evidence="2 3">
    <name type="scientific">Fusarium redolens</name>
    <dbReference type="NCBI Taxonomy" id="48865"/>
    <lineage>
        <taxon>Eukaryota</taxon>
        <taxon>Fungi</taxon>
        <taxon>Dikarya</taxon>
        <taxon>Ascomycota</taxon>
        <taxon>Pezizomycotina</taxon>
        <taxon>Sordariomycetes</taxon>
        <taxon>Hypocreomycetidae</taxon>
        <taxon>Hypocreales</taxon>
        <taxon>Nectriaceae</taxon>
        <taxon>Fusarium</taxon>
        <taxon>Fusarium redolens species complex</taxon>
    </lineage>
</organism>
<evidence type="ECO:0000313" key="2">
    <source>
        <dbReference type="EMBL" id="KAH7267424.1"/>
    </source>
</evidence>
<evidence type="ECO:0000256" key="1">
    <source>
        <dbReference type="SAM" id="MobiDB-lite"/>
    </source>
</evidence>
<gene>
    <name evidence="2" type="ORF">BKA55DRAFT_555585</name>
</gene>
<reference evidence="2" key="1">
    <citation type="journal article" date="2021" name="Nat. Commun.">
        <title>Genetic determinants of endophytism in the Arabidopsis root mycobiome.</title>
        <authorList>
            <person name="Mesny F."/>
            <person name="Miyauchi S."/>
            <person name="Thiergart T."/>
            <person name="Pickel B."/>
            <person name="Atanasova L."/>
            <person name="Karlsson M."/>
            <person name="Huettel B."/>
            <person name="Barry K.W."/>
            <person name="Haridas S."/>
            <person name="Chen C."/>
            <person name="Bauer D."/>
            <person name="Andreopoulos W."/>
            <person name="Pangilinan J."/>
            <person name="LaButti K."/>
            <person name="Riley R."/>
            <person name="Lipzen A."/>
            <person name="Clum A."/>
            <person name="Drula E."/>
            <person name="Henrissat B."/>
            <person name="Kohler A."/>
            <person name="Grigoriev I.V."/>
            <person name="Martin F.M."/>
            <person name="Hacquard S."/>
        </authorList>
    </citation>
    <scope>NUCLEOTIDE SEQUENCE</scope>
    <source>
        <strain evidence="2">MPI-CAGE-AT-0023</strain>
    </source>
</reference>
<dbReference type="EMBL" id="JAGMUX010000002">
    <property type="protein sequence ID" value="KAH7267424.1"/>
    <property type="molecule type" value="Genomic_DNA"/>
</dbReference>
<dbReference type="Proteomes" id="UP000720189">
    <property type="component" value="Unassembled WGS sequence"/>
</dbReference>